<gene>
    <name evidence="2" type="ORF">SAMN05421503_0845</name>
</gene>
<dbReference type="RefSeq" id="WP_097039502.1">
    <property type="nucleotide sequence ID" value="NZ_OBEK01000001.1"/>
</dbReference>
<dbReference type="AlphaFoldDB" id="A0A285N6F8"/>
<proteinExistence type="predicted"/>
<evidence type="ECO:0000313" key="3">
    <source>
        <dbReference type="Proteomes" id="UP000219356"/>
    </source>
</evidence>
<feature type="transmembrane region" description="Helical" evidence="1">
    <location>
        <begin position="51"/>
        <end position="72"/>
    </location>
</feature>
<organism evidence="2 3">
    <name type="scientific">Terribacillus aidingensis</name>
    <dbReference type="NCBI Taxonomy" id="586416"/>
    <lineage>
        <taxon>Bacteria</taxon>
        <taxon>Bacillati</taxon>
        <taxon>Bacillota</taxon>
        <taxon>Bacilli</taxon>
        <taxon>Bacillales</taxon>
        <taxon>Bacillaceae</taxon>
        <taxon>Terribacillus</taxon>
    </lineage>
</organism>
<evidence type="ECO:0000313" key="2">
    <source>
        <dbReference type="EMBL" id="SNZ05042.1"/>
    </source>
</evidence>
<protein>
    <submittedName>
        <fullName evidence="2">Uncharacterized protein</fullName>
    </submittedName>
</protein>
<dbReference type="EMBL" id="OBEK01000001">
    <property type="protein sequence ID" value="SNZ05042.1"/>
    <property type="molecule type" value="Genomic_DNA"/>
</dbReference>
<feature type="transmembrane region" description="Helical" evidence="1">
    <location>
        <begin position="12"/>
        <end position="39"/>
    </location>
</feature>
<dbReference type="OrthoDB" id="2889331at2"/>
<sequence length="84" mass="9450">MLQNKKASKKAIRFALLLYSILIGLASTVCFIIAIYFVIPKDDLPYIINPLIIMAAVIYGSCAIALLIRAIYFSKVRINNEEEQ</sequence>
<keyword evidence="1" id="KW-0812">Transmembrane</keyword>
<dbReference type="Proteomes" id="UP000219356">
    <property type="component" value="Unassembled WGS sequence"/>
</dbReference>
<keyword evidence="1" id="KW-0472">Membrane</keyword>
<name>A0A285N6F8_9BACI</name>
<keyword evidence="3" id="KW-1185">Reference proteome</keyword>
<accession>A0A285N6F8</accession>
<reference evidence="3" key="1">
    <citation type="submission" date="2017-09" db="EMBL/GenBank/DDBJ databases">
        <authorList>
            <person name="Varghese N."/>
            <person name="Submissions S."/>
        </authorList>
    </citation>
    <scope>NUCLEOTIDE SEQUENCE [LARGE SCALE GENOMIC DNA]</scope>
    <source>
        <strain evidence="3">CGMCC 1.8913</strain>
    </source>
</reference>
<evidence type="ECO:0000256" key="1">
    <source>
        <dbReference type="SAM" id="Phobius"/>
    </source>
</evidence>
<keyword evidence="1" id="KW-1133">Transmembrane helix</keyword>